<dbReference type="AlphaFoldDB" id="A0A8J6BER4"/>
<evidence type="ECO:0000313" key="2">
    <source>
        <dbReference type="Proteomes" id="UP000717585"/>
    </source>
</evidence>
<dbReference type="EMBL" id="JAHDYR010000007">
    <property type="protein sequence ID" value="KAG9395922.1"/>
    <property type="molecule type" value="Genomic_DNA"/>
</dbReference>
<sequence length="562" mass="63114">MNNPTQIISVEKSHDERTTLLFTDGGAEVFHDILASNTPVISFIGAKGTRKSQLANAIMGTVFPLFPHEGGTKGVWVQQSHGATVLDFQGSYDGGNDARNADHQAGLASFVLSDACVLCMHSTSFETDYGEELLEQLFSNLRKFSRVDGRARAKMRLHVVLHDYDRGHAPNPSLVTRTDIELLKRRYQDIWTRGLEADEGRATLGDWVVIEFHGIGPDPNAQLNPYHQLKNRLGSAQAGGYSHCQAHTAHEVFRDEKPQSLLGRFNEYDLRYILDKPVATNAMEAYIKWFRERLCHSTTDLANDAEATRAEAVKLFDDDTKGINATLRAEFREKLKTKVTTIAIELNKTLLDQAPKLGKTIMGKNAVKKWGSYIYRPENESDEKKAVRKATLNKALAELFKQFCDRCTIPSTVDRDAVRAHLRLSHALPEQVELANMIAQKIFNRTFKCTSNGNPTVLSISYQLKHMITNKRLQAIIVQATADTKAVLKAFEAHILAEGTSETFMPDKVPEVAESIENIRRLTNFLWNVLSWIGRKALAALCLVSQKTRAIRNKFEEILHLN</sequence>
<name>A0A8J6BER4_9EUKA</name>
<organism evidence="1 2">
    <name type="scientific">Carpediemonas membranifera</name>
    <dbReference type="NCBI Taxonomy" id="201153"/>
    <lineage>
        <taxon>Eukaryota</taxon>
        <taxon>Metamonada</taxon>
        <taxon>Carpediemonas-like organisms</taxon>
        <taxon>Carpediemonas</taxon>
    </lineage>
</organism>
<dbReference type="SUPFAM" id="SSF52540">
    <property type="entry name" value="P-loop containing nucleoside triphosphate hydrolases"/>
    <property type="match status" value="1"/>
</dbReference>
<dbReference type="Proteomes" id="UP000717585">
    <property type="component" value="Unassembled WGS sequence"/>
</dbReference>
<reference evidence="1" key="1">
    <citation type="submission" date="2021-05" db="EMBL/GenBank/DDBJ databases">
        <title>A free-living protist that lacks canonical eukaryotic 1 DNA replication and segregation systems.</title>
        <authorList>
            <person name="Salas-Leiva D.E."/>
            <person name="Tromer E.C."/>
            <person name="Curtis B.A."/>
            <person name="Jerlstrom-Hultqvist J."/>
            <person name="Kolisko M."/>
            <person name="Yi Z."/>
            <person name="Salas-Leiva J.S."/>
            <person name="Gallot-Lavallee L."/>
            <person name="Kops G.J.P.L."/>
            <person name="Archibald J.M."/>
            <person name="Simpson A.G.B."/>
            <person name="Roger A.J."/>
        </authorList>
    </citation>
    <scope>NUCLEOTIDE SEQUENCE</scope>
    <source>
        <strain evidence="1">BICM</strain>
    </source>
</reference>
<dbReference type="Gene3D" id="3.40.50.300">
    <property type="entry name" value="P-loop containing nucleotide triphosphate hydrolases"/>
    <property type="match status" value="1"/>
</dbReference>
<comment type="caution">
    <text evidence="1">The sequence shown here is derived from an EMBL/GenBank/DDBJ whole genome shotgun (WGS) entry which is preliminary data.</text>
</comment>
<protein>
    <submittedName>
        <fullName evidence="1">Uncharacterized protein</fullName>
    </submittedName>
</protein>
<dbReference type="InterPro" id="IPR027417">
    <property type="entry name" value="P-loop_NTPase"/>
</dbReference>
<proteinExistence type="predicted"/>
<evidence type="ECO:0000313" key="1">
    <source>
        <dbReference type="EMBL" id="KAG9395922.1"/>
    </source>
</evidence>
<gene>
    <name evidence="1" type="ORF">J8273_2271</name>
</gene>
<accession>A0A8J6BER4</accession>
<keyword evidence="2" id="KW-1185">Reference proteome</keyword>